<dbReference type="Proteomes" id="UP000051681">
    <property type="component" value="Unassembled WGS sequence"/>
</dbReference>
<dbReference type="Gene3D" id="3.40.630.30">
    <property type="match status" value="1"/>
</dbReference>
<feature type="domain" description="N-acetyltransferase" evidence="1">
    <location>
        <begin position="1"/>
        <end position="149"/>
    </location>
</feature>
<sequence>MNFTTQYTDRQQEVIDLFAATFTASEGAAEGTLIGSMVTTMLSKTAEEDLFAFLAVSDTGVQAAAMFTRMTYADDARSVFILSPMAVSPDQQGKGVGQELLRFALSHLRGNGVDVALTYGDINFYSRVGFAQIYEDTARAPLPLSYPHGWLGQNLRGGPLEPLKGAASCVSALRDPSLW</sequence>
<dbReference type="EMBL" id="CYSF01000006">
    <property type="protein sequence ID" value="CUH83915.1"/>
    <property type="molecule type" value="Genomic_DNA"/>
</dbReference>
<dbReference type="InterPro" id="IPR000182">
    <property type="entry name" value="GNAT_dom"/>
</dbReference>
<accession>A0A0N7M1P9</accession>
<dbReference type="AlphaFoldDB" id="A0A0N7M1P9"/>
<dbReference type="SUPFAM" id="SSF55729">
    <property type="entry name" value="Acyl-CoA N-acyltransferases (Nat)"/>
    <property type="match status" value="1"/>
</dbReference>
<evidence type="ECO:0000313" key="2">
    <source>
        <dbReference type="EMBL" id="CUH83915.1"/>
    </source>
</evidence>
<protein>
    <submittedName>
        <fullName evidence="2">Putative acetyltransferase</fullName>
    </submittedName>
</protein>
<dbReference type="STRING" id="340021.TM5383_01119"/>
<dbReference type="RefSeq" id="WP_058318027.1">
    <property type="nucleotide sequence ID" value="NZ_CYSF01000006.1"/>
</dbReference>
<dbReference type="GO" id="GO:0016747">
    <property type="term" value="F:acyltransferase activity, transferring groups other than amino-acyl groups"/>
    <property type="evidence" value="ECO:0007669"/>
    <property type="project" value="InterPro"/>
</dbReference>
<evidence type="ECO:0000259" key="1">
    <source>
        <dbReference type="PROSITE" id="PS51186"/>
    </source>
</evidence>
<keyword evidence="3" id="KW-1185">Reference proteome</keyword>
<keyword evidence="2" id="KW-0808">Transferase</keyword>
<name>A0A0N7M1P9_9RHOB</name>
<dbReference type="Pfam" id="PF13508">
    <property type="entry name" value="Acetyltransf_7"/>
    <property type="match status" value="1"/>
</dbReference>
<gene>
    <name evidence="2" type="ORF">TM5383_01119</name>
</gene>
<dbReference type="OrthoDB" id="9797178at2"/>
<organism evidence="2 3">
    <name type="scientific">Thalassovita mediterranea</name>
    <dbReference type="NCBI Taxonomy" id="340021"/>
    <lineage>
        <taxon>Bacteria</taxon>
        <taxon>Pseudomonadati</taxon>
        <taxon>Pseudomonadota</taxon>
        <taxon>Alphaproteobacteria</taxon>
        <taxon>Rhodobacterales</taxon>
        <taxon>Roseobacteraceae</taxon>
        <taxon>Thalassovita</taxon>
    </lineage>
</organism>
<evidence type="ECO:0000313" key="3">
    <source>
        <dbReference type="Proteomes" id="UP000051681"/>
    </source>
</evidence>
<proteinExistence type="predicted"/>
<dbReference type="CDD" id="cd04301">
    <property type="entry name" value="NAT_SF"/>
    <property type="match status" value="1"/>
</dbReference>
<dbReference type="PROSITE" id="PS51186">
    <property type="entry name" value="GNAT"/>
    <property type="match status" value="1"/>
</dbReference>
<dbReference type="InterPro" id="IPR016181">
    <property type="entry name" value="Acyl_CoA_acyltransferase"/>
</dbReference>
<reference evidence="2 3" key="1">
    <citation type="submission" date="2015-09" db="EMBL/GenBank/DDBJ databases">
        <authorList>
            <consortium name="Swine Surveillance"/>
        </authorList>
    </citation>
    <scope>NUCLEOTIDE SEQUENCE [LARGE SCALE GENOMIC DNA]</scope>
    <source>
        <strain evidence="2 3">CECT 8383</strain>
    </source>
</reference>